<keyword evidence="1" id="KW-1133">Transmembrane helix</keyword>
<dbReference type="Proteomes" id="UP000038622">
    <property type="component" value="Unassembled WGS sequence"/>
</dbReference>
<dbReference type="Proteomes" id="UP000041394">
    <property type="component" value="Unassembled WGS sequence"/>
</dbReference>
<keyword evidence="4" id="KW-1185">Reference proteome</keyword>
<evidence type="ECO:0000313" key="5">
    <source>
        <dbReference type="Proteomes" id="UP000041394"/>
    </source>
</evidence>
<name>A0A0K2XAD0_9HELI</name>
<gene>
    <name evidence="2" type="ORF">HAL011_15930</name>
    <name evidence="3" type="ORF">HAL09_00180</name>
</gene>
<keyword evidence="1" id="KW-0472">Membrane</keyword>
<dbReference type="EMBL" id="CDML01000053">
    <property type="protein sequence ID" value="CRF41778.1"/>
    <property type="molecule type" value="Genomic_DNA"/>
</dbReference>
<proteinExistence type="predicted"/>
<reference evidence="3" key="1">
    <citation type="submission" date="2014-12" db="EMBL/GenBank/DDBJ databases">
        <title>Whole genome sequences of four Staphylococcus schleiferi canine isolates.</title>
        <authorList>
            <person name="Misic A.M."/>
            <person name="Cain C."/>
            <person name="Morris D.O."/>
            <person name="Rankin S."/>
            <person name="Beiting D."/>
        </authorList>
    </citation>
    <scope>NUCLEOTIDE SEQUENCE</scope>
    <source>
        <strain evidence="2">ASB11</strain>
        <strain evidence="3">ASB9</strain>
    </source>
</reference>
<feature type="transmembrane region" description="Helical" evidence="1">
    <location>
        <begin position="34"/>
        <end position="51"/>
    </location>
</feature>
<dbReference type="EMBL" id="CDMN01000001">
    <property type="protein sequence ID" value="CRF43477.1"/>
    <property type="molecule type" value="Genomic_DNA"/>
</dbReference>
<protein>
    <submittedName>
        <fullName evidence="3">Uncharacterized protein</fullName>
    </submittedName>
</protein>
<dbReference type="AlphaFoldDB" id="A0A0K2XAD0"/>
<organism evidence="3 5">
    <name type="scientific">Helicobacter ailurogastricus</name>
    <dbReference type="NCBI Taxonomy" id="1578720"/>
    <lineage>
        <taxon>Bacteria</taxon>
        <taxon>Pseudomonadati</taxon>
        <taxon>Campylobacterota</taxon>
        <taxon>Epsilonproteobacteria</taxon>
        <taxon>Campylobacterales</taxon>
        <taxon>Helicobacteraceae</taxon>
        <taxon>Helicobacter</taxon>
    </lineage>
</organism>
<accession>A0A0K2XAD0</accession>
<evidence type="ECO:0000313" key="2">
    <source>
        <dbReference type="EMBL" id="CRF41778.1"/>
    </source>
</evidence>
<evidence type="ECO:0000313" key="4">
    <source>
        <dbReference type="Proteomes" id="UP000038622"/>
    </source>
</evidence>
<reference evidence="5" key="2">
    <citation type="submission" date="2014-12" db="EMBL/GenBank/DDBJ databases">
        <authorList>
            <person name="Jaenicke S."/>
        </authorList>
    </citation>
    <scope>NUCLEOTIDE SEQUENCE [LARGE SCALE GENOMIC DNA]</scope>
</reference>
<evidence type="ECO:0000313" key="3">
    <source>
        <dbReference type="EMBL" id="CRF43477.1"/>
    </source>
</evidence>
<reference evidence="4" key="3">
    <citation type="submission" date="2014-12" db="EMBL/GenBank/DDBJ databases">
        <authorList>
            <person name="Smet A."/>
        </authorList>
    </citation>
    <scope>NUCLEOTIDE SEQUENCE [LARGE SCALE GENOMIC DNA]</scope>
</reference>
<sequence length="53" mass="6265">MFHNQHSDPTISNFCFKIKNHLHCKSAIKPQNKLILYVLCLVLFFCMDKFLHG</sequence>
<dbReference type="STRING" id="1578720.HAL011_15930"/>
<keyword evidence="1" id="KW-0812">Transmembrane</keyword>
<evidence type="ECO:0000256" key="1">
    <source>
        <dbReference type="SAM" id="Phobius"/>
    </source>
</evidence>